<proteinExistence type="predicted"/>
<evidence type="ECO:0000313" key="1">
    <source>
        <dbReference type="EMBL" id="POZ56156.1"/>
    </source>
</evidence>
<reference evidence="1 2" key="1">
    <citation type="submission" date="2017-11" db="EMBL/GenBank/DDBJ databases">
        <title>Genome sequence of Lysinibacillus sphaericus, a lignin-degrading bacteria isolated from municipal solid waste soil.</title>
        <authorList>
            <person name="Persinoti G.F."/>
            <person name="Paixao D.A."/>
            <person name="Bugg T.D."/>
            <person name="Squina F.M."/>
        </authorList>
    </citation>
    <scope>NUCLEOTIDE SEQUENCE [LARGE SCALE GENOMIC DNA]</scope>
    <source>
        <strain evidence="1 2">A1</strain>
    </source>
</reference>
<protein>
    <submittedName>
        <fullName evidence="1">Uncharacterized protein</fullName>
    </submittedName>
</protein>
<dbReference type="RefSeq" id="WP_167397257.1">
    <property type="nucleotide sequence ID" value="NZ_CP194323.1"/>
</dbReference>
<comment type="caution">
    <text evidence="1">The sequence shown here is derived from an EMBL/GenBank/DDBJ whole genome shotgun (WGS) entry which is preliminary data.</text>
</comment>
<dbReference type="Proteomes" id="UP000237319">
    <property type="component" value="Unassembled WGS sequence"/>
</dbReference>
<keyword evidence="2" id="KW-1185">Reference proteome</keyword>
<organism evidence="1 2">
    <name type="scientific">Lysinibacillus sphaericus</name>
    <name type="common">Bacillus sphaericus</name>
    <dbReference type="NCBI Taxonomy" id="1421"/>
    <lineage>
        <taxon>Bacteria</taxon>
        <taxon>Bacillati</taxon>
        <taxon>Bacillota</taxon>
        <taxon>Bacilli</taxon>
        <taxon>Bacillales</taxon>
        <taxon>Bacillaceae</taxon>
        <taxon>Lysinibacillus</taxon>
    </lineage>
</organism>
<accession>A0A2S5CZD2</accession>
<dbReference type="AlphaFoldDB" id="A0A2S5CZD2"/>
<evidence type="ECO:0000313" key="2">
    <source>
        <dbReference type="Proteomes" id="UP000237319"/>
    </source>
</evidence>
<gene>
    <name evidence="1" type="ORF">LYSIN_00939</name>
</gene>
<dbReference type="EMBL" id="PGLV01000001">
    <property type="protein sequence ID" value="POZ56156.1"/>
    <property type="molecule type" value="Genomic_DNA"/>
</dbReference>
<name>A0A2S5CZD2_LYSSH</name>
<sequence>MGKPVDYNLFPAYQNTLEDRLTERKEEYIEELEKAKIGGYLLDFEKLLEEVPQ</sequence>